<feature type="transmembrane region" description="Helical" evidence="1">
    <location>
        <begin position="12"/>
        <end position="28"/>
    </location>
</feature>
<protein>
    <submittedName>
        <fullName evidence="2">Uncharacterized protein</fullName>
    </submittedName>
</protein>
<dbReference type="RefSeq" id="WP_348028345.1">
    <property type="nucleotide sequence ID" value="NZ_CP129113.1"/>
</dbReference>
<keyword evidence="1" id="KW-1133">Transmembrane helix</keyword>
<organism evidence="2 3">
    <name type="scientific">Aciduricibacillus chroicocephali</name>
    <dbReference type="NCBI Taxonomy" id="3054939"/>
    <lineage>
        <taxon>Bacteria</taxon>
        <taxon>Bacillati</taxon>
        <taxon>Bacillota</taxon>
        <taxon>Bacilli</taxon>
        <taxon>Bacillales</taxon>
        <taxon>Bacillaceae</taxon>
        <taxon>Aciduricibacillus</taxon>
    </lineage>
</organism>
<reference evidence="2" key="1">
    <citation type="submission" date="2023-06" db="EMBL/GenBank/DDBJ databases">
        <title>A Treasure from Seagulls: Isolation and Description of Aciduricobacillus qingdaonensis gen. nov., sp. nov., a Rare Obligately Uric Acid-utilizing Member in the Family Bacillaceae.</title>
        <authorList>
            <person name="Liu W."/>
            <person name="Wang B."/>
        </authorList>
    </citation>
    <scope>NUCLEOTIDE SEQUENCE</scope>
    <source>
        <strain evidence="2">44XB</strain>
    </source>
</reference>
<keyword evidence="1" id="KW-0472">Membrane</keyword>
<keyword evidence="3" id="KW-1185">Reference proteome</keyword>
<evidence type="ECO:0000313" key="2">
    <source>
        <dbReference type="EMBL" id="WLV24875.1"/>
    </source>
</evidence>
<proteinExistence type="predicted"/>
<keyword evidence="1" id="KW-0812">Transmembrane</keyword>
<dbReference type="Proteomes" id="UP001180087">
    <property type="component" value="Chromosome"/>
</dbReference>
<gene>
    <name evidence="2" type="ORF">QR721_01150</name>
</gene>
<evidence type="ECO:0000313" key="3">
    <source>
        <dbReference type="Proteomes" id="UP001180087"/>
    </source>
</evidence>
<name>A0ABY9KW71_9BACI</name>
<dbReference type="EMBL" id="CP129113">
    <property type="protein sequence ID" value="WLV24875.1"/>
    <property type="molecule type" value="Genomic_DNA"/>
</dbReference>
<accession>A0ABY9KW71</accession>
<sequence length="69" mass="7784">MTEEANKELRRIRIALVFIAIFILFSAGERTITVDQDSNYNKPELSLSNMVQLGDCYFGVLSSETSYSS</sequence>
<evidence type="ECO:0000256" key="1">
    <source>
        <dbReference type="SAM" id="Phobius"/>
    </source>
</evidence>